<feature type="transmembrane region" description="Helical" evidence="10">
    <location>
        <begin position="362"/>
        <end position="384"/>
    </location>
</feature>
<evidence type="ECO:0000256" key="7">
    <source>
        <dbReference type="ARBA" id="ARBA00022989"/>
    </source>
</evidence>
<feature type="transmembrane region" description="Helical" evidence="10">
    <location>
        <begin position="390"/>
        <end position="408"/>
    </location>
</feature>
<feature type="transmembrane region" description="Helical" evidence="10">
    <location>
        <begin position="494"/>
        <end position="516"/>
    </location>
</feature>
<proteinExistence type="inferred from homology"/>
<organism evidence="11 12">
    <name type="scientific">Acer negundo</name>
    <name type="common">Box elder</name>
    <dbReference type="NCBI Taxonomy" id="4023"/>
    <lineage>
        <taxon>Eukaryota</taxon>
        <taxon>Viridiplantae</taxon>
        <taxon>Streptophyta</taxon>
        <taxon>Embryophyta</taxon>
        <taxon>Tracheophyta</taxon>
        <taxon>Spermatophyta</taxon>
        <taxon>Magnoliopsida</taxon>
        <taxon>eudicotyledons</taxon>
        <taxon>Gunneridae</taxon>
        <taxon>Pentapetalae</taxon>
        <taxon>rosids</taxon>
        <taxon>malvids</taxon>
        <taxon>Sapindales</taxon>
        <taxon>Sapindaceae</taxon>
        <taxon>Hippocastanoideae</taxon>
        <taxon>Acereae</taxon>
        <taxon>Acer</taxon>
    </lineage>
</organism>
<keyword evidence="6" id="KW-0256">Endoplasmic reticulum</keyword>
<evidence type="ECO:0000256" key="6">
    <source>
        <dbReference type="ARBA" id="ARBA00022824"/>
    </source>
</evidence>
<reference evidence="11" key="2">
    <citation type="submission" date="2023-02" db="EMBL/GenBank/DDBJ databases">
        <authorList>
            <person name="Swenson N.G."/>
            <person name="Wegrzyn J.L."/>
            <person name="Mcevoy S.L."/>
        </authorList>
    </citation>
    <scope>NUCLEOTIDE SEQUENCE</scope>
    <source>
        <strain evidence="11">91603</strain>
        <tissue evidence="11">Leaf</tissue>
    </source>
</reference>
<comment type="caution">
    <text evidence="11">The sequence shown here is derived from an EMBL/GenBank/DDBJ whole genome shotgun (WGS) entry which is preliminary data.</text>
</comment>
<dbReference type="GO" id="GO:0016255">
    <property type="term" value="P:attachment of GPI anchor to protein"/>
    <property type="evidence" value="ECO:0007669"/>
    <property type="project" value="InterPro"/>
</dbReference>
<sequence length="530" mass="59497">MQAPFANSMLTSLITVNDNTWFMDYGDTHHMTPDLNCLSNPTPFQGTEQPPVAGDEASHEMEVKKEEKPSKRSSFWVWVTASVIFRLILVYFHKNLNLSSRPEVSTPLTSIRRLAEGYWLKQSSMSPYAGSMYHGSPLLLSLLGPLTVQRIQGQPNHLLCSLLFVLADVVSAVLIRATGQKLQTAYSQSLKLLELDNLFRSSEILSSGDVASLVYLWNPFTIVACVGLSTSPIENLVIILSLYGACTRLPSLAAFGWVVATHLSLYPAILIVPLIFLLGYGLDAPPRKLFVQRRHGKGGDNPSSGSSCQQEELLNQSKPPLTFSWKPVMHFLFWASVWSVYVLALCSLSVKQKGGLWEMFKSTYGFILTVEDLSPNMGVLWYFFAEVFDFFRNFFLVVFHMNIVFMILPLAIRLNHRPCFLAFVYIMISSMLKSYPSVGDSALCLGLFGLFIFELADMQFSFFLFCGYVGVSLLSPVMHNLWIWRGTGNANFYYATAMAFACFQIVLVVQSTSAMLNHDRKLRKLSVTKP</sequence>
<dbReference type="PANTHER" id="PTHR13121">
    <property type="entry name" value="GPI TRANSAMIDASE COMPONENT PIG-U"/>
    <property type="match status" value="1"/>
</dbReference>
<comment type="subcellular location">
    <subcellularLocation>
        <location evidence="1">Endoplasmic reticulum membrane</location>
        <topology evidence="1">Multi-pass membrane protein</topology>
    </subcellularLocation>
</comment>
<keyword evidence="4" id="KW-0337">GPI-anchor biosynthesis</keyword>
<evidence type="ECO:0000256" key="5">
    <source>
        <dbReference type="ARBA" id="ARBA00022692"/>
    </source>
</evidence>
<feature type="transmembrane region" description="Helical" evidence="10">
    <location>
        <begin position="438"/>
        <end position="455"/>
    </location>
</feature>
<evidence type="ECO:0000256" key="3">
    <source>
        <dbReference type="ARBA" id="ARBA00010026"/>
    </source>
</evidence>
<gene>
    <name evidence="11" type="ORF">LWI28_013408</name>
</gene>
<feature type="transmembrane region" description="Helical" evidence="10">
    <location>
        <begin position="255"/>
        <end position="280"/>
    </location>
</feature>
<evidence type="ECO:0000313" key="12">
    <source>
        <dbReference type="Proteomes" id="UP001064489"/>
    </source>
</evidence>
<comment type="pathway">
    <text evidence="2">Glycolipid biosynthesis; glycosylphosphatidylinositol-anchor biosynthesis.</text>
</comment>
<evidence type="ECO:0008006" key="13">
    <source>
        <dbReference type="Google" id="ProtNLM"/>
    </source>
</evidence>
<dbReference type="Proteomes" id="UP001064489">
    <property type="component" value="Chromosome 8"/>
</dbReference>
<feature type="transmembrane region" description="Helical" evidence="10">
    <location>
        <begin position="220"/>
        <end position="243"/>
    </location>
</feature>
<accession>A0AAD5IQ97</accession>
<evidence type="ECO:0000313" key="11">
    <source>
        <dbReference type="EMBL" id="KAI9174189.1"/>
    </source>
</evidence>
<feature type="transmembrane region" description="Helical" evidence="10">
    <location>
        <begin position="331"/>
        <end position="350"/>
    </location>
</feature>
<feature type="transmembrane region" description="Helical" evidence="10">
    <location>
        <begin position="158"/>
        <end position="177"/>
    </location>
</feature>
<keyword evidence="12" id="KW-1185">Reference proteome</keyword>
<evidence type="ECO:0000256" key="9">
    <source>
        <dbReference type="SAM" id="MobiDB-lite"/>
    </source>
</evidence>
<feature type="transmembrane region" description="Helical" evidence="10">
    <location>
        <begin position="462"/>
        <end position="482"/>
    </location>
</feature>
<reference evidence="11" key="1">
    <citation type="journal article" date="2022" name="Plant J.">
        <title>Strategies of tolerance reflected in two North American maple genomes.</title>
        <authorList>
            <person name="McEvoy S.L."/>
            <person name="Sezen U.U."/>
            <person name="Trouern-Trend A."/>
            <person name="McMahon S.M."/>
            <person name="Schaberg P.G."/>
            <person name="Yang J."/>
            <person name="Wegrzyn J.L."/>
            <person name="Swenson N.G."/>
        </authorList>
    </citation>
    <scope>NUCLEOTIDE SEQUENCE</scope>
    <source>
        <strain evidence="11">91603</strain>
    </source>
</reference>
<dbReference type="EMBL" id="JAJSOW010000103">
    <property type="protein sequence ID" value="KAI9174189.1"/>
    <property type="molecule type" value="Genomic_DNA"/>
</dbReference>
<comment type="similarity">
    <text evidence="3">Belongs to the PIGU family.</text>
</comment>
<keyword evidence="5 10" id="KW-0812">Transmembrane</keyword>
<keyword evidence="7 10" id="KW-1133">Transmembrane helix</keyword>
<dbReference type="GO" id="GO:0042765">
    <property type="term" value="C:GPI-anchor transamidase complex"/>
    <property type="evidence" value="ECO:0007669"/>
    <property type="project" value="InterPro"/>
</dbReference>
<evidence type="ECO:0000256" key="4">
    <source>
        <dbReference type="ARBA" id="ARBA00022502"/>
    </source>
</evidence>
<dbReference type="AlphaFoldDB" id="A0AAD5IQ97"/>
<evidence type="ECO:0000256" key="2">
    <source>
        <dbReference type="ARBA" id="ARBA00004687"/>
    </source>
</evidence>
<feature type="region of interest" description="Disordered" evidence="9">
    <location>
        <begin position="41"/>
        <end position="66"/>
    </location>
</feature>
<name>A0AAD5IQ97_ACENE</name>
<dbReference type="PANTHER" id="PTHR13121:SF0">
    <property type="entry name" value="PHOSPHATIDYLINOSITOL GLYCAN ANCHOR BIOSYNTHESIS CLASS U PROTEIN"/>
    <property type="match status" value="1"/>
</dbReference>
<dbReference type="Pfam" id="PF06728">
    <property type="entry name" value="PIG-U"/>
    <property type="match status" value="1"/>
</dbReference>
<evidence type="ECO:0000256" key="10">
    <source>
        <dbReference type="SAM" id="Phobius"/>
    </source>
</evidence>
<protein>
    <recommendedName>
        <fullName evidence="13">Phosphatidylinositol glycan anchor biosynthesis class U protein</fullName>
    </recommendedName>
</protein>
<evidence type="ECO:0000256" key="1">
    <source>
        <dbReference type="ARBA" id="ARBA00004477"/>
    </source>
</evidence>
<dbReference type="InterPro" id="IPR009600">
    <property type="entry name" value="PIG-U"/>
</dbReference>
<feature type="transmembrane region" description="Helical" evidence="10">
    <location>
        <begin position="75"/>
        <end position="93"/>
    </location>
</feature>
<evidence type="ECO:0000256" key="8">
    <source>
        <dbReference type="ARBA" id="ARBA00023136"/>
    </source>
</evidence>
<dbReference type="GO" id="GO:0006506">
    <property type="term" value="P:GPI anchor biosynthetic process"/>
    <property type="evidence" value="ECO:0007669"/>
    <property type="project" value="UniProtKB-KW"/>
</dbReference>
<keyword evidence="8 10" id="KW-0472">Membrane</keyword>
<feature type="compositionally biased region" description="Basic and acidic residues" evidence="9">
    <location>
        <begin position="56"/>
        <end position="66"/>
    </location>
</feature>